<dbReference type="InterPro" id="IPR027417">
    <property type="entry name" value="P-loop_NTPase"/>
</dbReference>
<keyword evidence="2" id="KW-0067">ATP-binding</keyword>
<evidence type="ECO:0000256" key="1">
    <source>
        <dbReference type="ARBA" id="ARBA00022741"/>
    </source>
</evidence>
<evidence type="ECO:0000313" key="6">
    <source>
        <dbReference type="EMBL" id="GAY72667.1"/>
    </source>
</evidence>
<evidence type="ECO:0000256" key="2">
    <source>
        <dbReference type="ARBA" id="ARBA00022840"/>
    </source>
</evidence>
<dbReference type="PROSITE" id="PS51192">
    <property type="entry name" value="HELICASE_ATP_BIND_1"/>
    <property type="match status" value="1"/>
</dbReference>
<dbReference type="Pfam" id="PF00270">
    <property type="entry name" value="DEAD"/>
    <property type="match status" value="1"/>
</dbReference>
<feature type="domain" description="Helicase ATP-binding" evidence="4">
    <location>
        <begin position="1"/>
        <end position="142"/>
    </location>
</feature>
<protein>
    <submittedName>
        <fullName evidence="6">ComF operon protein A, DNA transporter ATPase</fullName>
    </submittedName>
</protein>
<dbReference type="SMART" id="SM00487">
    <property type="entry name" value="DEXDc"/>
    <property type="match status" value="1"/>
</dbReference>
<dbReference type="Proteomes" id="UP000286974">
    <property type="component" value="Unassembled WGS sequence"/>
</dbReference>
<dbReference type="InterPro" id="IPR014001">
    <property type="entry name" value="Helicase_ATP-bd"/>
</dbReference>
<dbReference type="Gene3D" id="3.40.50.300">
    <property type="entry name" value="P-loop containing nucleotide triphosphate hydrolases"/>
    <property type="match status" value="2"/>
</dbReference>
<feature type="domain" description="Helicase C-terminal" evidence="5">
    <location>
        <begin position="174"/>
        <end position="317"/>
    </location>
</feature>
<dbReference type="InterPro" id="IPR011545">
    <property type="entry name" value="DEAD/DEAH_box_helicase_dom"/>
</dbReference>
<dbReference type="SUPFAM" id="SSF52540">
    <property type="entry name" value="P-loop containing nucleoside triphosphate hydrolases"/>
    <property type="match status" value="1"/>
</dbReference>
<dbReference type="GO" id="GO:0006270">
    <property type="term" value="P:DNA replication initiation"/>
    <property type="evidence" value="ECO:0007669"/>
    <property type="project" value="TreeGrafter"/>
</dbReference>
<reference evidence="6 7" key="1">
    <citation type="submission" date="2017-11" db="EMBL/GenBank/DDBJ databases">
        <title>Draft Genome Sequence of Lactobacillus curieae NBRC 111893 isolated from Koso, a Japanese sugar-Vegetable Fermented Beverage.</title>
        <authorList>
            <person name="Chiou T.Y."/>
            <person name="Oshima K."/>
            <person name="Suda W."/>
            <person name="Hattori M."/>
            <person name="Takahashi T."/>
        </authorList>
    </citation>
    <scope>NUCLEOTIDE SEQUENCE [LARGE SCALE GENOMIC DNA]</scope>
    <source>
        <strain evidence="6 7">NBRC111893</strain>
    </source>
</reference>
<dbReference type="GO" id="GO:0006310">
    <property type="term" value="P:DNA recombination"/>
    <property type="evidence" value="ECO:0007669"/>
    <property type="project" value="TreeGrafter"/>
</dbReference>
<dbReference type="Pfam" id="PF00271">
    <property type="entry name" value="Helicase_C"/>
    <property type="match status" value="1"/>
</dbReference>
<sequence length="317" mass="35558">MWAVTGAGKTEMLFEGIAQALVSGKRIAIASPRIDVINELFPRLQAAFPKIDICLLHGQIKSGYRYCQLTICTTHQLMKFYQAFDVLIIDEVDVFPYAGNMMLHYAASKAVKSTASQLYLTATPDDFLIKQIKSNKISVSYLPRRYHGFPLPEITNVKIRSLRNKIESGKFPKSILEKIANIISHQSLLVFVPQIADLAKIAQVINASKRGWQFTTVFSADPERIEKVQLMRDGKLDFLITTTILERGVTFKNLSVMVLSADNDIFSTASLVQIAGRVGRNANFPTGEVLFYIENITPKIRAAHNQIKKMNVMSNEN</sequence>
<dbReference type="EMBL" id="BEXA01000002">
    <property type="protein sequence ID" value="GAY72667.1"/>
    <property type="molecule type" value="Genomic_DNA"/>
</dbReference>
<dbReference type="GO" id="GO:0043138">
    <property type="term" value="F:3'-5' DNA helicase activity"/>
    <property type="evidence" value="ECO:0007669"/>
    <property type="project" value="TreeGrafter"/>
</dbReference>
<organism evidence="6 7">
    <name type="scientific">Lentilactobacillus kosonis</name>
    <dbReference type="NCBI Taxonomy" id="2810561"/>
    <lineage>
        <taxon>Bacteria</taxon>
        <taxon>Bacillati</taxon>
        <taxon>Bacillota</taxon>
        <taxon>Bacilli</taxon>
        <taxon>Lactobacillales</taxon>
        <taxon>Lactobacillaceae</taxon>
        <taxon>Lentilactobacillus</taxon>
    </lineage>
</organism>
<evidence type="ECO:0000313" key="7">
    <source>
        <dbReference type="Proteomes" id="UP000286974"/>
    </source>
</evidence>
<dbReference type="PROSITE" id="PS51194">
    <property type="entry name" value="HELICASE_CTER"/>
    <property type="match status" value="1"/>
</dbReference>
<dbReference type="InterPro" id="IPR001650">
    <property type="entry name" value="Helicase_C-like"/>
</dbReference>
<keyword evidence="3" id="KW-0238">DNA-binding</keyword>
<proteinExistence type="predicted"/>
<dbReference type="GO" id="GO:0003677">
    <property type="term" value="F:DNA binding"/>
    <property type="evidence" value="ECO:0007669"/>
    <property type="project" value="UniProtKB-KW"/>
</dbReference>
<keyword evidence="7" id="KW-1185">Reference proteome</keyword>
<evidence type="ECO:0000256" key="3">
    <source>
        <dbReference type="ARBA" id="ARBA00023125"/>
    </source>
</evidence>
<gene>
    <name evidence="6" type="ORF">NBRC111893_813</name>
</gene>
<dbReference type="GO" id="GO:0006302">
    <property type="term" value="P:double-strand break repair"/>
    <property type="evidence" value="ECO:0007669"/>
    <property type="project" value="TreeGrafter"/>
</dbReference>
<evidence type="ECO:0000259" key="4">
    <source>
        <dbReference type="PROSITE" id="PS51192"/>
    </source>
</evidence>
<dbReference type="PANTHER" id="PTHR30580">
    <property type="entry name" value="PRIMOSOMAL PROTEIN N"/>
    <property type="match status" value="1"/>
</dbReference>
<dbReference type="PANTHER" id="PTHR30580:SF1">
    <property type="entry name" value="COMF OPERON PROTEIN 1"/>
    <property type="match status" value="1"/>
</dbReference>
<name>A0A401FK08_9LACO</name>
<dbReference type="AlphaFoldDB" id="A0A401FK08"/>
<evidence type="ECO:0000259" key="5">
    <source>
        <dbReference type="PROSITE" id="PS51194"/>
    </source>
</evidence>
<keyword evidence="1" id="KW-0547">Nucleotide-binding</keyword>
<comment type="caution">
    <text evidence="6">The sequence shown here is derived from an EMBL/GenBank/DDBJ whole genome shotgun (WGS) entry which is preliminary data.</text>
</comment>
<dbReference type="SMART" id="SM00490">
    <property type="entry name" value="HELICc"/>
    <property type="match status" value="1"/>
</dbReference>
<accession>A0A401FK08</accession>
<dbReference type="GO" id="GO:0005524">
    <property type="term" value="F:ATP binding"/>
    <property type="evidence" value="ECO:0007669"/>
    <property type="project" value="UniProtKB-KW"/>
</dbReference>